<gene>
    <name evidence="2" type="ORF">F511_19880</name>
</gene>
<keyword evidence="3" id="KW-1185">Reference proteome</keyword>
<dbReference type="AlphaFoldDB" id="A0A2Z7D261"/>
<proteinExistence type="predicted"/>
<evidence type="ECO:0000256" key="1">
    <source>
        <dbReference type="SAM" id="MobiDB-lite"/>
    </source>
</evidence>
<dbReference type="GO" id="GO:0016740">
    <property type="term" value="F:transferase activity"/>
    <property type="evidence" value="ECO:0007669"/>
    <property type="project" value="UniProtKB-KW"/>
</dbReference>
<reference evidence="2 3" key="1">
    <citation type="journal article" date="2015" name="Proc. Natl. Acad. Sci. U.S.A.">
        <title>The resurrection genome of Boea hygrometrica: A blueprint for survival of dehydration.</title>
        <authorList>
            <person name="Xiao L."/>
            <person name="Yang G."/>
            <person name="Zhang L."/>
            <person name="Yang X."/>
            <person name="Zhao S."/>
            <person name="Ji Z."/>
            <person name="Zhou Q."/>
            <person name="Hu M."/>
            <person name="Wang Y."/>
            <person name="Chen M."/>
            <person name="Xu Y."/>
            <person name="Jin H."/>
            <person name="Xiao X."/>
            <person name="Hu G."/>
            <person name="Bao F."/>
            <person name="Hu Y."/>
            <person name="Wan P."/>
            <person name="Li L."/>
            <person name="Deng X."/>
            <person name="Kuang T."/>
            <person name="Xiang C."/>
            <person name="Zhu J.K."/>
            <person name="Oliver M.J."/>
            <person name="He Y."/>
        </authorList>
    </citation>
    <scope>NUCLEOTIDE SEQUENCE [LARGE SCALE GENOMIC DNA]</scope>
    <source>
        <strain evidence="3">cv. XS01</strain>
    </source>
</reference>
<evidence type="ECO:0000313" key="3">
    <source>
        <dbReference type="Proteomes" id="UP000250235"/>
    </source>
</evidence>
<feature type="compositionally biased region" description="Basic and acidic residues" evidence="1">
    <location>
        <begin position="319"/>
        <end position="337"/>
    </location>
</feature>
<evidence type="ECO:0000313" key="2">
    <source>
        <dbReference type="EMBL" id="KZV50959.1"/>
    </source>
</evidence>
<feature type="region of interest" description="Disordered" evidence="1">
    <location>
        <begin position="319"/>
        <end position="339"/>
    </location>
</feature>
<name>A0A2Z7D261_9LAMI</name>
<sequence>MAQMDAENPVVTASDADEEMEAKRTVGIDVGVQTESCPTEYFVQAPEEVEMSDDVQSVGERIDEDEAMSLEDILFSIPVDVPLPSAGLEITHIILGQTVYIPGVDEGDWYKASLPKIHPDDKGKEPFLEEAFRTLIHSARQDGRTLDDVQTLRFNEFRKGFLAHCAAVTADSMDFRKEFRALNAKVTSLDEQVAATRNDLLEFSATAQETLNHITDQLSKLIAYINRGGNDKKGEVSSSRPQPPPDDQNRGSGNTCGGNVRTTDIVDRFNGSMSREGQSRGRSGGSRSRVAIQEAKKRIARWSWNEEVQQEATVISRKLSADQKRSEKEMKRRRVEESADGLALMTSSVTSSYSADGLREQSQESAAQFKWRKRQEACKRKGHKYYSLSVLYKTHFKREEVVSNGINSNRGFIYFKSAIEECRRVSETTLVQLQYCGRNTLITQCTNRGKNEKKGEAIDFH</sequence>
<feature type="region of interest" description="Disordered" evidence="1">
    <location>
        <begin position="229"/>
        <end position="292"/>
    </location>
</feature>
<dbReference type="EMBL" id="KQ992242">
    <property type="protein sequence ID" value="KZV50959.1"/>
    <property type="molecule type" value="Genomic_DNA"/>
</dbReference>
<keyword evidence="2" id="KW-0808">Transferase</keyword>
<organism evidence="2 3">
    <name type="scientific">Dorcoceras hygrometricum</name>
    <dbReference type="NCBI Taxonomy" id="472368"/>
    <lineage>
        <taxon>Eukaryota</taxon>
        <taxon>Viridiplantae</taxon>
        <taxon>Streptophyta</taxon>
        <taxon>Embryophyta</taxon>
        <taxon>Tracheophyta</taxon>
        <taxon>Spermatophyta</taxon>
        <taxon>Magnoliopsida</taxon>
        <taxon>eudicotyledons</taxon>
        <taxon>Gunneridae</taxon>
        <taxon>Pentapetalae</taxon>
        <taxon>asterids</taxon>
        <taxon>lamiids</taxon>
        <taxon>Lamiales</taxon>
        <taxon>Gesneriaceae</taxon>
        <taxon>Didymocarpoideae</taxon>
        <taxon>Trichosporeae</taxon>
        <taxon>Loxocarpinae</taxon>
        <taxon>Dorcoceras</taxon>
    </lineage>
</organism>
<dbReference type="Proteomes" id="UP000250235">
    <property type="component" value="Unassembled WGS sequence"/>
</dbReference>
<protein>
    <submittedName>
        <fullName evidence="2">Histone acetyltransferase type B catalytic subunit-like</fullName>
    </submittedName>
</protein>
<accession>A0A2Z7D261</accession>